<keyword evidence="1" id="KW-0812">Transmembrane</keyword>
<dbReference type="Proteomes" id="UP001595748">
    <property type="component" value="Unassembled WGS sequence"/>
</dbReference>
<dbReference type="EMBL" id="JBHRZF010000142">
    <property type="protein sequence ID" value="MFC3861407.1"/>
    <property type="molecule type" value="Genomic_DNA"/>
</dbReference>
<dbReference type="RefSeq" id="WP_380078271.1">
    <property type="nucleotide sequence ID" value="NZ_JBHRZF010000142.1"/>
</dbReference>
<evidence type="ECO:0000256" key="1">
    <source>
        <dbReference type="SAM" id="Phobius"/>
    </source>
</evidence>
<organism evidence="2 3">
    <name type="scientific">Deinococcus antarcticus</name>
    <dbReference type="NCBI Taxonomy" id="1298767"/>
    <lineage>
        <taxon>Bacteria</taxon>
        <taxon>Thermotogati</taxon>
        <taxon>Deinococcota</taxon>
        <taxon>Deinococci</taxon>
        <taxon>Deinococcales</taxon>
        <taxon>Deinococcaceae</taxon>
        <taxon>Deinococcus</taxon>
    </lineage>
</organism>
<feature type="transmembrane region" description="Helical" evidence="1">
    <location>
        <begin position="28"/>
        <end position="51"/>
    </location>
</feature>
<protein>
    <recommendedName>
        <fullName evidence="4">Cytochrome c oxidase subunit IIa family protein</fullName>
    </recommendedName>
</protein>
<name>A0ABV8AB66_9DEIO</name>
<comment type="caution">
    <text evidence="2">The sequence shown here is derived from an EMBL/GenBank/DDBJ whole genome shotgun (WGS) entry which is preliminary data.</text>
</comment>
<keyword evidence="3" id="KW-1185">Reference proteome</keyword>
<keyword evidence="1" id="KW-0472">Membrane</keyword>
<evidence type="ECO:0008006" key="4">
    <source>
        <dbReference type="Google" id="ProtNLM"/>
    </source>
</evidence>
<gene>
    <name evidence="2" type="ORF">ACFOPQ_11610</name>
</gene>
<sequence>MNEKEIVANEATPVHVVEEHHEEGPRPIGTLMVIAILLLVTIAFWMLVLGIQQARA</sequence>
<keyword evidence="1" id="KW-1133">Transmembrane helix</keyword>
<evidence type="ECO:0000313" key="3">
    <source>
        <dbReference type="Proteomes" id="UP001595748"/>
    </source>
</evidence>
<accession>A0ABV8AB66</accession>
<evidence type="ECO:0000313" key="2">
    <source>
        <dbReference type="EMBL" id="MFC3861407.1"/>
    </source>
</evidence>
<reference evidence="3" key="1">
    <citation type="journal article" date="2019" name="Int. J. Syst. Evol. Microbiol.">
        <title>The Global Catalogue of Microorganisms (GCM) 10K type strain sequencing project: providing services to taxonomists for standard genome sequencing and annotation.</title>
        <authorList>
            <consortium name="The Broad Institute Genomics Platform"/>
            <consortium name="The Broad Institute Genome Sequencing Center for Infectious Disease"/>
            <person name="Wu L."/>
            <person name="Ma J."/>
        </authorList>
    </citation>
    <scope>NUCLEOTIDE SEQUENCE [LARGE SCALE GENOMIC DNA]</scope>
    <source>
        <strain evidence="3">CCTCC AB 2013263</strain>
    </source>
</reference>
<proteinExistence type="predicted"/>